<comment type="caution">
    <text evidence="2">The sequence shown here is derived from an EMBL/GenBank/DDBJ whole genome shotgun (WGS) entry which is preliminary data.</text>
</comment>
<gene>
    <name evidence="2" type="ORF">D0433_07085</name>
</gene>
<organism evidence="2 3">
    <name type="scientific">Candidatus Thermochlorobacter aerophilus</name>
    <dbReference type="NCBI Taxonomy" id="1868324"/>
    <lineage>
        <taxon>Bacteria</taxon>
        <taxon>Pseudomonadati</taxon>
        <taxon>Chlorobiota</taxon>
        <taxon>Chlorobiia</taxon>
        <taxon>Chlorobiales</taxon>
        <taxon>Candidatus Thermochlorobacteriaceae</taxon>
        <taxon>Candidatus Thermochlorobacter</taxon>
    </lineage>
</organism>
<feature type="domain" description="Sulfatase-modifying factor enzyme-like" evidence="1">
    <location>
        <begin position="278"/>
        <end position="536"/>
    </location>
</feature>
<dbReference type="AlphaFoldDB" id="A0A395M0C2"/>
<evidence type="ECO:0000259" key="1">
    <source>
        <dbReference type="Pfam" id="PF03781"/>
    </source>
</evidence>
<dbReference type="SUPFAM" id="SSF56436">
    <property type="entry name" value="C-type lectin-like"/>
    <property type="match status" value="1"/>
</dbReference>
<dbReference type="GO" id="GO:0120147">
    <property type="term" value="F:formylglycine-generating oxidase activity"/>
    <property type="evidence" value="ECO:0007669"/>
    <property type="project" value="TreeGrafter"/>
</dbReference>
<dbReference type="InterPro" id="IPR051043">
    <property type="entry name" value="Sulfatase_Mod_Factor_Kinase"/>
</dbReference>
<dbReference type="Gene3D" id="3.90.1580.10">
    <property type="entry name" value="paralog of FGE (formylglycine-generating enzyme)"/>
    <property type="match status" value="1"/>
</dbReference>
<dbReference type="InterPro" id="IPR005532">
    <property type="entry name" value="SUMF_dom"/>
</dbReference>
<dbReference type="Pfam" id="PF03781">
    <property type="entry name" value="FGE-sulfatase"/>
    <property type="match status" value="1"/>
</dbReference>
<evidence type="ECO:0000313" key="2">
    <source>
        <dbReference type="EMBL" id="RFM24225.1"/>
    </source>
</evidence>
<dbReference type="InterPro" id="IPR042095">
    <property type="entry name" value="SUMF_sf"/>
</dbReference>
<reference evidence="2 3" key="1">
    <citation type="journal article" date="2011" name="ISME J.">
        <title>Community ecology of hot spring cyanobacterial mats: predominant populations and their functional potential.</title>
        <authorList>
            <person name="Klatt C.G."/>
            <person name="Wood J.M."/>
            <person name="Rusch D.B."/>
            <person name="Bateson M.M."/>
            <person name="Hamamura N."/>
            <person name="Heidelberg J.F."/>
            <person name="Grossman A.R."/>
            <person name="Bhaya D."/>
            <person name="Cohan F.M."/>
            <person name="Kuhl M."/>
            <person name="Bryant D.A."/>
            <person name="Ward D.M."/>
        </authorList>
    </citation>
    <scope>NUCLEOTIDE SEQUENCE [LARGE SCALE GENOMIC DNA]</scope>
    <source>
        <strain evidence="2">OS</strain>
    </source>
</reference>
<dbReference type="Proteomes" id="UP000266389">
    <property type="component" value="Unassembled WGS sequence"/>
</dbReference>
<sequence length="542" mass="59953">MWKQIVCYAVAMLVAGATLEAREIKVTNVRVLVSSAPGEDAYTTLVCDISWKNSWRDEVNWDAAWVFVKYQTSDGLWKHATLSTNGNDFFVPAGFSVSAVPDGKGVFIFRAEEGKGDVELKGVQLRWQHRLDNVVVRPNSAVRIFALEMVFVPEGAFQIGDGTLFDVAGHFTDPFQTVSRAKPERKVMTFRGMSPLPTRPEFRESLVMSSSGIKDLSREETNEVSRPARIESEREILFGNSVADNFGNSNGKGMLVSDDVPRIYSSVAIPEQFPKGYAAFYCMKYEISQGEYAEFLNTLTDIQAANLAPEGSVEYRYTISAENFKFKAAHPERACNYLEWKHGSAFLDWAALRPMTELEYEKAARGTRPAIAGEYAWGKEPPIPAERVIRDENGVERVLPDNANCNFGMKVFDESDGSRGVLHCGFCEVGNLGRRERGASYYGIAELSGNLWEQCVTVGDPQGRRYTGQHGDGELSYDGQANVEHWAVGINGRGYRGGSWSNQSFRLRISDRQVAVGGAVANTTVTAAALGFRGVRSAVLKP</sequence>
<protein>
    <recommendedName>
        <fullName evidence="1">Sulfatase-modifying factor enzyme-like domain-containing protein</fullName>
    </recommendedName>
</protein>
<dbReference type="PANTHER" id="PTHR23150:SF19">
    <property type="entry name" value="FORMYLGLYCINE-GENERATING ENZYME"/>
    <property type="match status" value="1"/>
</dbReference>
<dbReference type="InterPro" id="IPR016187">
    <property type="entry name" value="CTDL_fold"/>
</dbReference>
<dbReference type="PANTHER" id="PTHR23150">
    <property type="entry name" value="SULFATASE MODIFYING FACTOR 1, 2"/>
    <property type="match status" value="1"/>
</dbReference>
<name>A0A395M0C2_9BACT</name>
<dbReference type="EMBL" id="PHFL01000045">
    <property type="protein sequence ID" value="RFM24225.1"/>
    <property type="molecule type" value="Genomic_DNA"/>
</dbReference>
<accession>A0A395M0C2</accession>
<evidence type="ECO:0000313" key="3">
    <source>
        <dbReference type="Proteomes" id="UP000266389"/>
    </source>
</evidence>
<proteinExistence type="predicted"/>